<dbReference type="EMBL" id="JASNRB020000001">
    <property type="protein sequence ID" value="MFJ1466285.1"/>
    <property type="molecule type" value="Genomic_DNA"/>
</dbReference>
<evidence type="ECO:0000313" key="2">
    <source>
        <dbReference type="Proteomes" id="UP001168096"/>
    </source>
</evidence>
<evidence type="ECO:0000313" key="1">
    <source>
        <dbReference type="EMBL" id="MFJ1466285.1"/>
    </source>
</evidence>
<name>A0ACC7M2K2_9BURK</name>
<dbReference type="Proteomes" id="UP001168096">
    <property type="component" value="Unassembled WGS sequence"/>
</dbReference>
<reference evidence="1" key="1">
    <citation type="submission" date="2024-11" db="EMBL/GenBank/DDBJ databases">
        <title>Description of Massilia orientalis sp. nov., isolated from rhizosphere soil of Ageratina adenophora.</title>
        <authorList>
            <person name="Wang Y."/>
        </authorList>
    </citation>
    <scope>NUCLEOTIDE SEQUENCE</scope>
    <source>
        <strain evidence="1">YIM B02787</strain>
    </source>
</reference>
<proteinExistence type="predicted"/>
<sequence>MMPTPLTRMIGVCLLLVPLRAACEPAPATASGVFKGSWAGPSVVRLPGPGPAPGESIEHYFAHLKTGPRTPSKKHVLVLGGARKFQHDSIPAAMAGVFAWGEATGEWDAELRTDFTLVRDTGGTPMNAGFQPKGLRDFDAVVVASADGEWELDPGQKRALLEFVRAGKGLVVMHAGIDANHGWRDYIDMVGAEQVGHPYNTVEQPIHAFTLLNEGGEFAATRLLPRRFVKQDELYTLRNWSRSDIDVLLRIDDTTVSDVGDEAPPDGDLPVAWVKIYGNGRVFASTLGHTREAWKDPDVVRMYTLAIEWALGLVDGPVVPHPQRAAR</sequence>
<organism evidence="1 2">
    <name type="scientific">Massilia orientalis</name>
    <dbReference type="NCBI Taxonomy" id="3050128"/>
    <lineage>
        <taxon>Bacteria</taxon>
        <taxon>Pseudomonadati</taxon>
        <taxon>Pseudomonadota</taxon>
        <taxon>Betaproteobacteria</taxon>
        <taxon>Burkholderiales</taxon>
        <taxon>Oxalobacteraceae</taxon>
        <taxon>Telluria group</taxon>
        <taxon>Massilia</taxon>
    </lineage>
</organism>
<comment type="caution">
    <text evidence="1">The sequence shown here is derived from an EMBL/GenBank/DDBJ whole genome shotgun (WGS) entry which is preliminary data.</text>
</comment>
<accession>A0ACC7M2K2</accession>
<gene>
    <name evidence="1" type="ORF">QPK29_001060</name>
</gene>
<keyword evidence="2" id="KW-1185">Reference proteome</keyword>
<protein>
    <submittedName>
        <fullName evidence="1">ThuA domain-containing protein</fullName>
    </submittedName>
</protein>